<proteinExistence type="predicted"/>
<evidence type="ECO:0000256" key="1">
    <source>
        <dbReference type="SAM" id="SignalP"/>
    </source>
</evidence>
<evidence type="ECO:0000313" key="4">
    <source>
        <dbReference type="Proteomes" id="UP000430975"/>
    </source>
</evidence>
<accession>A0A6I2GMF3</accession>
<protein>
    <recommendedName>
        <fullName evidence="6">DUF1002 domain-containing protein</fullName>
    </recommendedName>
</protein>
<evidence type="ECO:0008006" key="6">
    <source>
        <dbReference type="Google" id="ProtNLM"/>
    </source>
</evidence>
<comment type="caution">
    <text evidence="2">The sequence shown here is derived from an EMBL/GenBank/DDBJ whole genome shotgun (WGS) entry which is preliminary data.</text>
</comment>
<name>A0A6I2GMF3_9LACT</name>
<dbReference type="InterPro" id="IPR007487">
    <property type="entry name" value="ABC_transpt-TYRBP-like"/>
</dbReference>
<evidence type="ECO:0000313" key="5">
    <source>
        <dbReference type="Proteomes" id="UP000440066"/>
    </source>
</evidence>
<dbReference type="AlphaFoldDB" id="A0A6I2GMF3"/>
<organism evidence="2 4">
    <name type="scientific">Fundicoccus ignavus</name>
    <dbReference type="NCBI Taxonomy" id="2664442"/>
    <lineage>
        <taxon>Bacteria</taxon>
        <taxon>Bacillati</taxon>
        <taxon>Bacillota</taxon>
        <taxon>Bacilli</taxon>
        <taxon>Lactobacillales</taxon>
        <taxon>Aerococcaceae</taxon>
        <taxon>Fundicoccus</taxon>
    </lineage>
</organism>
<keyword evidence="4" id="KW-1185">Reference proteome</keyword>
<dbReference type="RefSeq" id="WP_153832946.1">
    <property type="nucleotide sequence ID" value="NZ_WJQS01000002.1"/>
</dbReference>
<reference evidence="3 5" key="1">
    <citation type="submission" date="2019-11" db="EMBL/GenBank/DDBJ databases">
        <title>Characterisation of Fundicoccus ignavus gen. nov. sp. nov., a novel genus of the family Aerococcaceae from bulk tank milk.</title>
        <authorList>
            <person name="Siebert A."/>
            <person name="Huptas C."/>
            <person name="Wenning M."/>
            <person name="Scherer S."/>
            <person name="Doll E.V."/>
        </authorList>
    </citation>
    <scope>NUCLEOTIDE SEQUENCE [LARGE SCALE GENOMIC DNA]</scope>
    <source>
        <strain evidence="3 5">DSM 109652</strain>
    </source>
</reference>
<dbReference type="Proteomes" id="UP000440066">
    <property type="component" value="Unassembled WGS sequence"/>
</dbReference>
<reference evidence="2 4" key="2">
    <citation type="submission" date="2019-11" db="EMBL/GenBank/DDBJ databases">
        <title>Characterisation of Fundicoccus ignavus gen. nov. sp. nov., a novel genus of the family Aerococcaceae isolated from bulk tank milk.</title>
        <authorList>
            <person name="Siebert A."/>
            <person name="Huptas C."/>
            <person name="Wenning M."/>
            <person name="Scherer S."/>
            <person name="Doll E.V."/>
        </authorList>
    </citation>
    <scope>NUCLEOTIDE SEQUENCE [LARGE SCALE GENOMIC DNA]</scope>
    <source>
        <strain evidence="2 4">WS4759</strain>
    </source>
</reference>
<feature type="chain" id="PRO_5036386019" description="DUF1002 domain-containing protein" evidence="1">
    <location>
        <begin position="28"/>
        <end position="65"/>
    </location>
</feature>
<dbReference type="Proteomes" id="UP000430975">
    <property type="component" value="Unassembled WGS sequence"/>
</dbReference>
<dbReference type="Pfam" id="PF04392">
    <property type="entry name" value="ABC_sub_bind"/>
    <property type="match status" value="1"/>
</dbReference>
<dbReference type="EMBL" id="WJQT01000015">
    <property type="protein sequence ID" value="MRJ47881.1"/>
    <property type="molecule type" value="Genomic_DNA"/>
</dbReference>
<dbReference type="Gene3D" id="3.40.50.2300">
    <property type="match status" value="1"/>
</dbReference>
<keyword evidence="1" id="KW-0732">Signal</keyword>
<sequence length="65" mass="7116">MKQLFKVIKVLSTIFVCVTTMVVPVKAEETIDIAIVQYVSHPSLDQIVQGVKDELAANGISKVKT</sequence>
<dbReference type="EMBL" id="WJQS01000002">
    <property type="protein sequence ID" value="MRI84705.1"/>
    <property type="molecule type" value="Genomic_DNA"/>
</dbReference>
<evidence type="ECO:0000313" key="2">
    <source>
        <dbReference type="EMBL" id="MRI84705.1"/>
    </source>
</evidence>
<feature type="signal peptide" evidence="1">
    <location>
        <begin position="1"/>
        <end position="27"/>
    </location>
</feature>
<gene>
    <name evidence="3" type="ORF">GF867_09930</name>
    <name evidence="2" type="ORF">GIY09_02180</name>
</gene>
<evidence type="ECO:0000313" key="3">
    <source>
        <dbReference type="EMBL" id="MRJ47881.1"/>
    </source>
</evidence>